<dbReference type="Proteomes" id="UP001363010">
    <property type="component" value="Unassembled WGS sequence"/>
</dbReference>
<keyword evidence="2" id="KW-1185">Reference proteome</keyword>
<name>A0ABU8VX80_9BURK</name>
<keyword evidence="1" id="KW-0378">Hydrolase</keyword>
<proteinExistence type="predicted"/>
<reference evidence="1 2" key="1">
    <citation type="submission" date="2024-03" db="EMBL/GenBank/DDBJ databases">
        <title>Novel species of the genus Variovorax.</title>
        <authorList>
            <person name="Liu Q."/>
            <person name="Xin Y.-H."/>
        </authorList>
    </citation>
    <scope>NUCLEOTIDE SEQUENCE [LARGE SCALE GENOMIC DNA]</scope>
    <source>
        <strain evidence="1 2">KACC 18501</strain>
    </source>
</reference>
<dbReference type="RefSeq" id="WP_340363078.1">
    <property type="nucleotide sequence ID" value="NZ_JBBKZV010000003.1"/>
</dbReference>
<organism evidence="1 2">
    <name type="scientific">Variovorax humicola</name>
    <dbReference type="NCBI Taxonomy" id="1769758"/>
    <lineage>
        <taxon>Bacteria</taxon>
        <taxon>Pseudomonadati</taxon>
        <taxon>Pseudomonadota</taxon>
        <taxon>Betaproteobacteria</taxon>
        <taxon>Burkholderiales</taxon>
        <taxon>Comamonadaceae</taxon>
        <taxon>Variovorax</taxon>
    </lineage>
</organism>
<evidence type="ECO:0000313" key="2">
    <source>
        <dbReference type="Proteomes" id="UP001363010"/>
    </source>
</evidence>
<dbReference type="InterPro" id="IPR029058">
    <property type="entry name" value="AB_hydrolase_fold"/>
</dbReference>
<dbReference type="SUPFAM" id="SSF53474">
    <property type="entry name" value="alpha/beta-Hydrolases"/>
    <property type="match status" value="1"/>
</dbReference>
<dbReference type="EMBL" id="JBBKZV010000003">
    <property type="protein sequence ID" value="MEJ8822033.1"/>
    <property type="molecule type" value="Genomic_DNA"/>
</dbReference>
<comment type="caution">
    <text evidence="1">The sequence shown here is derived from an EMBL/GenBank/DDBJ whole genome shotgun (WGS) entry which is preliminary data.</text>
</comment>
<gene>
    <name evidence="1" type="ORF">WKW80_08275</name>
</gene>
<dbReference type="GO" id="GO:0016787">
    <property type="term" value="F:hydrolase activity"/>
    <property type="evidence" value="ECO:0007669"/>
    <property type="project" value="UniProtKB-KW"/>
</dbReference>
<dbReference type="Gene3D" id="3.40.50.1820">
    <property type="entry name" value="alpha/beta hydrolase"/>
    <property type="match status" value="1"/>
</dbReference>
<protein>
    <submittedName>
        <fullName evidence="1">Alpha/beta hydrolase</fullName>
    </submittedName>
</protein>
<evidence type="ECO:0000313" key="1">
    <source>
        <dbReference type="EMBL" id="MEJ8822033.1"/>
    </source>
</evidence>
<accession>A0ABU8VX80</accession>
<sequence>MKLNDVLPFKGIFTNTPDESRPSRLLLLLEGRALWELSALPLAMPWLMSRVPRGDGHPVLVLPGLLADDATTIPLRRFLRSRGYETSGWRQGRNLGPRRGVLSNLRQTFDDFHARTGRKVSVIGWSLGGVYARELARESPDKVRQVISLGSPLYGNPDTSSNASGLYKFVSGRNDVDRGERGDGPPPGVPMTAIFTRTDGIVGWGCSIEKKGPLTDNIEIVGASHSGLGVHPLALYAIGNRLAQTEDGWSHFKPTGIERALYPAGSPDRRD</sequence>